<name>A0A5N6MFD7_9MICC</name>
<dbReference type="SUPFAM" id="SSF140453">
    <property type="entry name" value="EsxAB dimer-like"/>
    <property type="match status" value="1"/>
</dbReference>
<organism evidence="2 3">
    <name type="scientific">Arthrobacter yangruifuii</name>
    <dbReference type="NCBI Taxonomy" id="2606616"/>
    <lineage>
        <taxon>Bacteria</taxon>
        <taxon>Bacillati</taxon>
        <taxon>Actinomycetota</taxon>
        <taxon>Actinomycetes</taxon>
        <taxon>Micrococcales</taxon>
        <taxon>Micrococcaceae</taxon>
        <taxon>Arthrobacter</taxon>
    </lineage>
</organism>
<dbReference type="OrthoDB" id="4231069at2"/>
<sequence length="96" mass="10263">MPLFAVDSEALAAKSAEVQGTIERLRADVNGMQAGLASLSDIWRGSASANFQSLIADWRATQARVEESLDSINQALAFASAQYAETEAANTSLFMH</sequence>
<proteinExistence type="inferred from homology"/>
<accession>A0A5N6MFD7</accession>
<keyword evidence="3" id="KW-1185">Reference proteome</keyword>
<comment type="caution">
    <text evidence="2">The sequence shown here is derived from an EMBL/GenBank/DDBJ whole genome shotgun (WGS) entry which is preliminary data.</text>
</comment>
<dbReference type="Pfam" id="PF06013">
    <property type="entry name" value="WXG100"/>
    <property type="match status" value="1"/>
</dbReference>
<dbReference type="Proteomes" id="UP000326852">
    <property type="component" value="Unassembled WGS sequence"/>
</dbReference>
<dbReference type="EMBL" id="VTFX01000005">
    <property type="protein sequence ID" value="KAD3514900.1"/>
    <property type="molecule type" value="Genomic_DNA"/>
</dbReference>
<dbReference type="InterPro" id="IPR036689">
    <property type="entry name" value="ESAT-6-like_sf"/>
</dbReference>
<evidence type="ECO:0000256" key="1">
    <source>
        <dbReference type="RuleBase" id="RU362001"/>
    </source>
</evidence>
<dbReference type="Gene3D" id="1.10.287.1060">
    <property type="entry name" value="ESAT-6-like"/>
    <property type="match status" value="1"/>
</dbReference>
<evidence type="ECO:0000313" key="2">
    <source>
        <dbReference type="EMBL" id="KAD3514900.1"/>
    </source>
</evidence>
<reference evidence="2 3" key="1">
    <citation type="submission" date="2019-08" db="EMBL/GenBank/DDBJ databases">
        <title>Arthrobacter sp. nov., isolated from plateau pika and Tibetan wild ass.</title>
        <authorList>
            <person name="Ge Y."/>
        </authorList>
    </citation>
    <scope>NUCLEOTIDE SEQUENCE [LARGE SCALE GENOMIC DNA]</scope>
    <source>
        <strain evidence="2 3">785</strain>
    </source>
</reference>
<dbReference type="AlphaFoldDB" id="A0A5N6MFD7"/>
<protein>
    <recommendedName>
        <fullName evidence="1">ESAT-6-like protein</fullName>
    </recommendedName>
</protein>
<dbReference type="NCBIfam" id="TIGR03930">
    <property type="entry name" value="WXG100_ESAT6"/>
    <property type="match status" value="1"/>
</dbReference>
<evidence type="ECO:0000313" key="3">
    <source>
        <dbReference type="Proteomes" id="UP000326852"/>
    </source>
</evidence>
<dbReference type="RefSeq" id="WP_146362988.1">
    <property type="nucleotide sequence ID" value="NZ_VOAL01000005.1"/>
</dbReference>
<dbReference type="InterPro" id="IPR010310">
    <property type="entry name" value="T7SS_ESAT-6-like"/>
</dbReference>
<comment type="similarity">
    <text evidence="1">Belongs to the WXG100 family.</text>
</comment>
<gene>
    <name evidence="2" type="ORF">GD627_11300</name>
</gene>